<proteinExistence type="predicted"/>
<keyword evidence="1" id="KW-0732">Signal</keyword>
<dbReference type="AlphaFoldDB" id="A0A6A3A6I0"/>
<evidence type="ECO:0000313" key="2">
    <source>
        <dbReference type="EMBL" id="KAE8698802.1"/>
    </source>
</evidence>
<feature type="chain" id="PRO_5025404750" evidence="1">
    <location>
        <begin position="23"/>
        <end position="55"/>
    </location>
</feature>
<accession>A0A6A3A6I0</accession>
<keyword evidence="3" id="KW-1185">Reference proteome</keyword>
<dbReference type="Proteomes" id="UP000436088">
    <property type="component" value="Unassembled WGS sequence"/>
</dbReference>
<comment type="caution">
    <text evidence="2">The sequence shown here is derived from an EMBL/GenBank/DDBJ whole genome shotgun (WGS) entry which is preliminary data.</text>
</comment>
<sequence length="55" mass="5988">MRNKFPVNVCLIALTVAHVSVAQNSPQDHLRVPNAAPAQVEAEQMTWDITVAAYA</sequence>
<evidence type="ECO:0000313" key="3">
    <source>
        <dbReference type="Proteomes" id="UP000436088"/>
    </source>
</evidence>
<name>A0A6A3A6I0_HIBSY</name>
<dbReference type="EMBL" id="VEPZ02001044">
    <property type="protein sequence ID" value="KAE8698802.1"/>
    <property type="molecule type" value="Genomic_DNA"/>
</dbReference>
<organism evidence="2 3">
    <name type="scientific">Hibiscus syriacus</name>
    <name type="common">Rose of Sharon</name>
    <dbReference type="NCBI Taxonomy" id="106335"/>
    <lineage>
        <taxon>Eukaryota</taxon>
        <taxon>Viridiplantae</taxon>
        <taxon>Streptophyta</taxon>
        <taxon>Embryophyta</taxon>
        <taxon>Tracheophyta</taxon>
        <taxon>Spermatophyta</taxon>
        <taxon>Magnoliopsida</taxon>
        <taxon>eudicotyledons</taxon>
        <taxon>Gunneridae</taxon>
        <taxon>Pentapetalae</taxon>
        <taxon>rosids</taxon>
        <taxon>malvids</taxon>
        <taxon>Malvales</taxon>
        <taxon>Malvaceae</taxon>
        <taxon>Malvoideae</taxon>
        <taxon>Hibiscus</taxon>
    </lineage>
</organism>
<gene>
    <name evidence="2" type="ORF">F3Y22_tig00110597pilonHSYRG00877</name>
</gene>
<reference evidence="2" key="1">
    <citation type="submission" date="2019-09" db="EMBL/GenBank/DDBJ databases">
        <title>Draft genome information of white flower Hibiscus syriacus.</title>
        <authorList>
            <person name="Kim Y.-M."/>
        </authorList>
    </citation>
    <scope>NUCLEOTIDE SEQUENCE [LARGE SCALE GENOMIC DNA]</scope>
    <source>
        <strain evidence="2">YM2019G1</strain>
    </source>
</reference>
<protein>
    <submittedName>
        <fullName evidence="2">Basic form of pathoproteinsis-related protein 1</fullName>
    </submittedName>
</protein>
<evidence type="ECO:0000256" key="1">
    <source>
        <dbReference type="SAM" id="SignalP"/>
    </source>
</evidence>
<feature type="signal peptide" evidence="1">
    <location>
        <begin position="1"/>
        <end position="22"/>
    </location>
</feature>